<name>A0A5C1I382_9SPHI</name>
<dbReference type="GO" id="GO:0003677">
    <property type="term" value="F:DNA binding"/>
    <property type="evidence" value="ECO:0007669"/>
    <property type="project" value="TreeGrafter"/>
</dbReference>
<gene>
    <name evidence="9" type="ORF">DEO27_020045</name>
</gene>
<evidence type="ECO:0000256" key="2">
    <source>
        <dbReference type="ARBA" id="ARBA00022679"/>
    </source>
</evidence>
<dbReference type="GO" id="GO:0032259">
    <property type="term" value="P:methylation"/>
    <property type="evidence" value="ECO:0007669"/>
    <property type="project" value="UniProtKB-KW"/>
</dbReference>
<dbReference type="PROSITE" id="PS51679">
    <property type="entry name" value="SAM_MT_C5"/>
    <property type="match status" value="1"/>
</dbReference>
<dbReference type="OrthoDB" id="32195at2"/>
<dbReference type="InterPro" id="IPR050390">
    <property type="entry name" value="C5-Methyltransferase"/>
</dbReference>
<comment type="catalytic activity">
    <reaction evidence="5 8">
        <text>a 2'-deoxycytidine in DNA + S-adenosyl-L-methionine = a 5-methyl-2'-deoxycytidine in DNA + S-adenosyl-L-homocysteine + H(+)</text>
        <dbReference type="Rhea" id="RHEA:13681"/>
        <dbReference type="Rhea" id="RHEA-COMP:11369"/>
        <dbReference type="Rhea" id="RHEA-COMP:11370"/>
        <dbReference type="ChEBI" id="CHEBI:15378"/>
        <dbReference type="ChEBI" id="CHEBI:57856"/>
        <dbReference type="ChEBI" id="CHEBI:59789"/>
        <dbReference type="ChEBI" id="CHEBI:85452"/>
        <dbReference type="ChEBI" id="CHEBI:85454"/>
        <dbReference type="EC" id="2.1.1.37"/>
    </reaction>
</comment>
<protein>
    <recommendedName>
        <fullName evidence="8">Cytosine-specific methyltransferase</fullName>
        <ecNumber evidence="8">2.1.1.37</ecNumber>
    </recommendedName>
</protein>
<dbReference type="RefSeq" id="WP_112575591.1">
    <property type="nucleotide sequence ID" value="NZ_CP043450.1"/>
</dbReference>
<evidence type="ECO:0000256" key="7">
    <source>
        <dbReference type="RuleBase" id="RU000416"/>
    </source>
</evidence>
<dbReference type="InterPro" id="IPR018117">
    <property type="entry name" value="C5_DNA_meth_AS"/>
</dbReference>
<dbReference type="EMBL" id="CP043450">
    <property type="protein sequence ID" value="QEM12214.1"/>
    <property type="molecule type" value="Genomic_DNA"/>
</dbReference>
<evidence type="ECO:0000256" key="4">
    <source>
        <dbReference type="ARBA" id="ARBA00022747"/>
    </source>
</evidence>
<dbReference type="GO" id="GO:0003886">
    <property type="term" value="F:DNA (cytosine-5-)-methyltransferase activity"/>
    <property type="evidence" value="ECO:0007669"/>
    <property type="project" value="UniProtKB-EC"/>
</dbReference>
<comment type="similarity">
    <text evidence="6 7">Belongs to the class I-like SAM-binding methyltransferase superfamily. C5-methyltransferase family.</text>
</comment>
<dbReference type="InterPro" id="IPR001525">
    <property type="entry name" value="C5_MeTfrase"/>
</dbReference>
<evidence type="ECO:0000313" key="10">
    <source>
        <dbReference type="Proteomes" id="UP000251402"/>
    </source>
</evidence>
<dbReference type="InterPro" id="IPR029063">
    <property type="entry name" value="SAM-dependent_MTases_sf"/>
</dbReference>
<accession>A0A5C1I382</accession>
<dbReference type="REBASE" id="370200">
    <property type="entry name" value="M.MruP1ORF20045P"/>
</dbReference>
<dbReference type="InterPro" id="IPR031303">
    <property type="entry name" value="C5_meth_CS"/>
</dbReference>
<dbReference type="GO" id="GO:0009307">
    <property type="term" value="P:DNA restriction-modification system"/>
    <property type="evidence" value="ECO:0007669"/>
    <property type="project" value="UniProtKB-KW"/>
</dbReference>
<dbReference type="AlphaFoldDB" id="A0A5C1I382"/>
<dbReference type="PANTHER" id="PTHR10629:SF52">
    <property type="entry name" value="DNA (CYTOSINE-5)-METHYLTRANSFERASE 1"/>
    <property type="match status" value="1"/>
</dbReference>
<keyword evidence="10" id="KW-1185">Reference proteome</keyword>
<proteinExistence type="inferred from homology"/>
<dbReference type="EC" id="2.1.1.37" evidence="8"/>
<dbReference type="PRINTS" id="PR00105">
    <property type="entry name" value="C5METTRFRASE"/>
</dbReference>
<organism evidence="9 10">
    <name type="scientific">Mucilaginibacter rubeus</name>
    <dbReference type="NCBI Taxonomy" id="2027860"/>
    <lineage>
        <taxon>Bacteria</taxon>
        <taxon>Pseudomonadati</taxon>
        <taxon>Bacteroidota</taxon>
        <taxon>Sphingobacteriia</taxon>
        <taxon>Sphingobacteriales</taxon>
        <taxon>Sphingobacteriaceae</taxon>
        <taxon>Mucilaginibacter</taxon>
    </lineage>
</organism>
<dbReference type="Proteomes" id="UP000251402">
    <property type="component" value="Chromosome"/>
</dbReference>
<dbReference type="PROSITE" id="PS00095">
    <property type="entry name" value="C5_MTASE_2"/>
    <property type="match status" value="1"/>
</dbReference>
<evidence type="ECO:0000313" key="9">
    <source>
        <dbReference type="EMBL" id="QEM12214.1"/>
    </source>
</evidence>
<keyword evidence="1 6" id="KW-0489">Methyltransferase</keyword>
<sequence length="369" mass="41475">MKQKDKIIARKPRKRDVAVIDVFCGVGGLTRGMQDVGLNVVAGIDYDQTCDYAFEYNNNSKFLHRDVTTINAKEVSKLYPKHSLKILVGCAPCQPFSQVPGEREDKEGKWRLLYSFAEMIEKVKPSIISMENVPQLMSHKDGVVIKDFVNKLESLGYKVTTYKVNAAHYGVPQRRYRLILFASKFGKIELVPKMFEKEQFPTVADAIKHLPPVEDGEIHPQDTLHRARKLSPKNKARIMATSEGGNWTEWPEHLLEGLTCRESSIGKTFTSAYGRMAWDKPSPTLTTHCVGLSNGCYGHPVQNRAITLREAALLQSFPANYKFVKEDEDLNISVLARQIGNAVPPKLGESIGLSILNHLEQHNIDGRKA</sequence>
<evidence type="ECO:0000256" key="1">
    <source>
        <dbReference type="ARBA" id="ARBA00022603"/>
    </source>
</evidence>
<dbReference type="GO" id="GO:0044027">
    <property type="term" value="P:negative regulation of gene expression via chromosomal CpG island methylation"/>
    <property type="evidence" value="ECO:0007669"/>
    <property type="project" value="TreeGrafter"/>
</dbReference>
<dbReference type="Pfam" id="PF00145">
    <property type="entry name" value="DNA_methylase"/>
    <property type="match status" value="1"/>
</dbReference>
<dbReference type="NCBIfam" id="TIGR00675">
    <property type="entry name" value="dcm"/>
    <property type="match status" value="1"/>
</dbReference>
<evidence type="ECO:0000256" key="6">
    <source>
        <dbReference type="PROSITE-ProRule" id="PRU01016"/>
    </source>
</evidence>
<dbReference type="Gene3D" id="3.40.50.150">
    <property type="entry name" value="Vaccinia Virus protein VP39"/>
    <property type="match status" value="1"/>
</dbReference>
<evidence type="ECO:0000256" key="3">
    <source>
        <dbReference type="ARBA" id="ARBA00022691"/>
    </source>
</evidence>
<reference evidence="9" key="1">
    <citation type="submission" date="2019-08" db="EMBL/GenBank/DDBJ databases">
        <title>Comparative genome analysis confer to the adaptation heavy metal polluted environment.</title>
        <authorList>
            <person name="Li Y."/>
        </authorList>
    </citation>
    <scope>NUCLEOTIDE SEQUENCE [LARGE SCALE GENOMIC DNA]</scope>
    <source>
        <strain evidence="9">P1</strain>
    </source>
</reference>
<dbReference type="PANTHER" id="PTHR10629">
    <property type="entry name" value="CYTOSINE-SPECIFIC METHYLTRANSFERASE"/>
    <property type="match status" value="1"/>
</dbReference>
<feature type="active site" evidence="6">
    <location>
        <position position="93"/>
    </location>
</feature>
<evidence type="ECO:0000256" key="8">
    <source>
        <dbReference type="RuleBase" id="RU000417"/>
    </source>
</evidence>
<dbReference type="KEGG" id="mrub:DEO27_020045"/>
<keyword evidence="3 6" id="KW-0949">S-adenosyl-L-methionine</keyword>
<keyword evidence="4" id="KW-0680">Restriction system</keyword>
<keyword evidence="2 6" id="KW-0808">Transferase</keyword>
<dbReference type="PROSITE" id="PS00094">
    <property type="entry name" value="C5_MTASE_1"/>
    <property type="match status" value="1"/>
</dbReference>
<dbReference type="SUPFAM" id="SSF53335">
    <property type="entry name" value="S-adenosyl-L-methionine-dependent methyltransferases"/>
    <property type="match status" value="1"/>
</dbReference>
<dbReference type="Gene3D" id="3.90.120.10">
    <property type="entry name" value="DNA Methylase, subunit A, domain 2"/>
    <property type="match status" value="1"/>
</dbReference>
<evidence type="ECO:0000256" key="5">
    <source>
        <dbReference type="ARBA" id="ARBA00047422"/>
    </source>
</evidence>